<proteinExistence type="inferred from homology"/>
<dbReference type="AlphaFoldDB" id="A0A8S1DIY7"/>
<evidence type="ECO:0000256" key="2">
    <source>
        <dbReference type="ARBA" id="ARBA00009127"/>
    </source>
</evidence>
<evidence type="ECO:0000313" key="5">
    <source>
        <dbReference type="EMBL" id="CAB3383673.1"/>
    </source>
</evidence>
<dbReference type="Proteomes" id="UP000494165">
    <property type="component" value="Unassembled WGS sequence"/>
</dbReference>
<name>A0A8S1DIY7_9INSE</name>
<feature type="chain" id="PRO_5035729968" description="Bee-milk protein" evidence="4">
    <location>
        <begin position="20"/>
        <end position="322"/>
    </location>
</feature>
<evidence type="ECO:0008006" key="7">
    <source>
        <dbReference type="Google" id="ProtNLM"/>
    </source>
</evidence>
<organism evidence="5 6">
    <name type="scientific">Cloeon dipterum</name>
    <dbReference type="NCBI Taxonomy" id="197152"/>
    <lineage>
        <taxon>Eukaryota</taxon>
        <taxon>Metazoa</taxon>
        <taxon>Ecdysozoa</taxon>
        <taxon>Arthropoda</taxon>
        <taxon>Hexapoda</taxon>
        <taxon>Insecta</taxon>
        <taxon>Pterygota</taxon>
        <taxon>Palaeoptera</taxon>
        <taxon>Ephemeroptera</taxon>
        <taxon>Pisciforma</taxon>
        <taxon>Baetidae</taxon>
        <taxon>Cloeon</taxon>
    </lineage>
</organism>
<reference evidence="5 6" key="1">
    <citation type="submission" date="2020-04" db="EMBL/GenBank/DDBJ databases">
        <authorList>
            <person name="Alioto T."/>
            <person name="Alioto T."/>
            <person name="Gomez Garrido J."/>
        </authorList>
    </citation>
    <scope>NUCLEOTIDE SEQUENCE [LARGE SCALE GENOMIC DNA]</scope>
</reference>
<dbReference type="OrthoDB" id="9977471at2759"/>
<keyword evidence="6" id="KW-1185">Reference proteome</keyword>
<dbReference type="PANTHER" id="PTHR10009:SF18">
    <property type="entry name" value="PROTEIN YELLOW-LIKE PROTEIN"/>
    <property type="match status" value="1"/>
</dbReference>
<dbReference type="InterPro" id="IPR017996">
    <property type="entry name" value="MRJP/yellow-related"/>
</dbReference>
<feature type="signal peptide" evidence="4">
    <location>
        <begin position="1"/>
        <end position="19"/>
    </location>
</feature>
<comment type="similarity">
    <text evidence="2">Belongs to the major royal jelly protein family.</text>
</comment>
<keyword evidence="3" id="KW-0964">Secreted</keyword>
<evidence type="ECO:0000256" key="4">
    <source>
        <dbReference type="SAM" id="SignalP"/>
    </source>
</evidence>
<dbReference type="SUPFAM" id="SSF101898">
    <property type="entry name" value="NHL repeat"/>
    <property type="match status" value="1"/>
</dbReference>
<comment type="subcellular location">
    <subcellularLocation>
        <location evidence="1">Secreted</location>
    </subcellularLocation>
</comment>
<dbReference type="Gene3D" id="2.120.10.30">
    <property type="entry name" value="TolB, C-terminal domain"/>
    <property type="match status" value="1"/>
</dbReference>
<accession>A0A8S1DIY7</accession>
<protein>
    <recommendedName>
        <fullName evidence="7">Bee-milk protein</fullName>
    </recommendedName>
</protein>
<evidence type="ECO:0000313" key="6">
    <source>
        <dbReference type="Proteomes" id="UP000494165"/>
    </source>
</evidence>
<keyword evidence="4" id="KW-0732">Signal</keyword>
<sequence>MTPYFVAIFLLGLTSLATAANFTQVFEWPDGMDYEWPSEAIFLSLTKDNGIPAALVSLLTSSASSPPPKLTPFPSWDIHLNEPANCNKIQRARGLQVDSVGRLWVLDAGSDSCNATLWIFNLNTNETDFIHRFSFHGWMHDLVLEETQNGTFAYITRWRNQHIVVFSLERNESWTVDTPEINPSSIALLSPKKETRQLYLSNYHTNELYSISVSALRNGTQTANPELVGYWTAIRTYRMLIDNHGTMYAAFLWKNYVHSWNTSQSFEEQRVYQGDGLNFVWPFTFALDQNGTLWMMVVDIITRPIYRILKVCSGSCHEIGTA</sequence>
<dbReference type="Pfam" id="PF03022">
    <property type="entry name" value="MRJP"/>
    <property type="match status" value="2"/>
</dbReference>
<dbReference type="InterPro" id="IPR011042">
    <property type="entry name" value="6-blade_b-propeller_TolB-like"/>
</dbReference>
<comment type="caution">
    <text evidence="5">The sequence shown here is derived from an EMBL/GenBank/DDBJ whole genome shotgun (WGS) entry which is preliminary data.</text>
</comment>
<gene>
    <name evidence="5" type="ORF">CLODIP_2_CD13924</name>
</gene>
<dbReference type="GO" id="GO:0005576">
    <property type="term" value="C:extracellular region"/>
    <property type="evidence" value="ECO:0007669"/>
    <property type="project" value="UniProtKB-SubCell"/>
</dbReference>
<evidence type="ECO:0000256" key="1">
    <source>
        <dbReference type="ARBA" id="ARBA00004613"/>
    </source>
</evidence>
<dbReference type="EMBL" id="CADEPI010000318">
    <property type="protein sequence ID" value="CAB3383673.1"/>
    <property type="molecule type" value="Genomic_DNA"/>
</dbReference>
<evidence type="ECO:0000256" key="3">
    <source>
        <dbReference type="ARBA" id="ARBA00022525"/>
    </source>
</evidence>
<dbReference type="PANTHER" id="PTHR10009">
    <property type="entry name" value="PROTEIN YELLOW-RELATED"/>
    <property type="match status" value="1"/>
</dbReference>